<dbReference type="Gene3D" id="3.20.20.80">
    <property type="entry name" value="Glycosidases"/>
    <property type="match status" value="1"/>
</dbReference>
<dbReference type="SUPFAM" id="SSF56300">
    <property type="entry name" value="Metallo-dependent phosphatases"/>
    <property type="match status" value="1"/>
</dbReference>
<proteinExistence type="predicted"/>
<feature type="non-terminal residue" evidence="3">
    <location>
        <position position="1"/>
    </location>
</feature>
<dbReference type="PANTHER" id="PTHR22953">
    <property type="entry name" value="ACID PHOSPHATASE RELATED"/>
    <property type="match status" value="1"/>
</dbReference>
<sequence length="468" mass="50721">KWAFYYEKESYPNLPRSEIEADLAYLKTKYANEPTYAWVNGKPVMYVYNVGGSTCALVDKWTAAAKGEWYLVLKVFSGYRTCANQPDSWHQYAPANATDHQRNYSYSISPGFWRADEPSARLERDLERFKQNVRDMVASNAPWQLVTTFNEWGEGTVVESADEWGNTYLDTLHNDGQTATTPPTSDTVTVVASGDIACDPISSSFNGGNGTSSNCRQKYTAQVAAAQDPDAVLVLGDLQYETGSITNFRASYDLSWGALKNITRPTIGNHEGTGLGSGKGYCTYFGAAAHCNSSGTQDGAAFYSFDLGAWHIVVLNSNCTAAGGCGTSSPQHKWLVADLAAHSRKCTLATWHHPRFSSGGHGDHAFMAPLYAALDAAGVDVALTGHDHDLERFGPQDANGNADLQGIRQFVAGGGGKNLYSFGTVKDNSEFRAKSYGVLRLDLSSESYTWAFLSDTGATLDRGEAACS</sequence>
<dbReference type="GO" id="GO:0003993">
    <property type="term" value="F:acid phosphatase activity"/>
    <property type="evidence" value="ECO:0007669"/>
    <property type="project" value="InterPro"/>
</dbReference>
<dbReference type="InterPro" id="IPR004843">
    <property type="entry name" value="Calcineurin-like_PHP"/>
</dbReference>
<dbReference type="EMBL" id="CADCTR010000395">
    <property type="protein sequence ID" value="CAA9237719.1"/>
    <property type="molecule type" value="Genomic_DNA"/>
</dbReference>
<keyword evidence="1" id="KW-0732">Signal</keyword>
<evidence type="ECO:0000313" key="3">
    <source>
        <dbReference type="EMBL" id="CAA9237719.1"/>
    </source>
</evidence>
<name>A0A6J4HZ70_9CHLR</name>
<dbReference type="PANTHER" id="PTHR22953:SF153">
    <property type="entry name" value="PURPLE ACID PHOSPHATASE"/>
    <property type="match status" value="1"/>
</dbReference>
<evidence type="ECO:0000256" key="1">
    <source>
        <dbReference type="ARBA" id="ARBA00022729"/>
    </source>
</evidence>
<gene>
    <name evidence="3" type="ORF">AVDCRST_MAG93-1170</name>
</gene>
<dbReference type="Gene3D" id="3.60.21.10">
    <property type="match status" value="1"/>
</dbReference>
<dbReference type="InterPro" id="IPR029052">
    <property type="entry name" value="Metallo-depent_PP-like"/>
</dbReference>
<feature type="domain" description="Calcineurin-like phosphoesterase" evidence="2">
    <location>
        <begin position="221"/>
        <end position="389"/>
    </location>
</feature>
<protein>
    <recommendedName>
        <fullName evidence="2">Calcineurin-like phosphoesterase domain-containing protein</fullName>
    </recommendedName>
</protein>
<dbReference type="AlphaFoldDB" id="A0A6J4HZ70"/>
<reference evidence="3" key="1">
    <citation type="submission" date="2020-02" db="EMBL/GenBank/DDBJ databases">
        <authorList>
            <person name="Meier V. D."/>
        </authorList>
    </citation>
    <scope>NUCLEOTIDE SEQUENCE</scope>
    <source>
        <strain evidence="3">AVDCRST_MAG93</strain>
    </source>
</reference>
<organism evidence="3">
    <name type="scientific">uncultured Chloroflexia bacterium</name>
    <dbReference type="NCBI Taxonomy" id="1672391"/>
    <lineage>
        <taxon>Bacteria</taxon>
        <taxon>Bacillati</taxon>
        <taxon>Chloroflexota</taxon>
        <taxon>Chloroflexia</taxon>
        <taxon>environmental samples</taxon>
    </lineage>
</organism>
<evidence type="ECO:0000259" key="2">
    <source>
        <dbReference type="Pfam" id="PF00149"/>
    </source>
</evidence>
<dbReference type="InterPro" id="IPR039331">
    <property type="entry name" value="PAPs-like"/>
</dbReference>
<accession>A0A6J4HZ70</accession>
<dbReference type="Pfam" id="PF00149">
    <property type="entry name" value="Metallophos"/>
    <property type="match status" value="1"/>
</dbReference>